<keyword evidence="7" id="KW-0732">Signal</keyword>
<dbReference type="GO" id="GO:0071949">
    <property type="term" value="F:FAD binding"/>
    <property type="evidence" value="ECO:0007669"/>
    <property type="project" value="InterPro"/>
</dbReference>
<dbReference type="PIRSF" id="PIRSF000189">
    <property type="entry name" value="D-aa_oxidase"/>
    <property type="match status" value="1"/>
</dbReference>
<comment type="caution">
    <text evidence="9">The sequence shown here is derived from an EMBL/GenBank/DDBJ whole genome shotgun (WGS) entry which is preliminary data.</text>
</comment>
<dbReference type="Pfam" id="PF01266">
    <property type="entry name" value="DAO"/>
    <property type="match status" value="1"/>
</dbReference>
<evidence type="ECO:0000313" key="10">
    <source>
        <dbReference type="Proteomes" id="UP001286313"/>
    </source>
</evidence>
<evidence type="ECO:0000256" key="4">
    <source>
        <dbReference type="ARBA" id="ARBA00022827"/>
    </source>
</evidence>
<gene>
    <name evidence="9" type="ORF">Pcinc_008677</name>
</gene>
<dbReference type="GO" id="GO:0005737">
    <property type="term" value="C:cytoplasm"/>
    <property type="evidence" value="ECO:0007669"/>
    <property type="project" value="TreeGrafter"/>
</dbReference>
<comment type="cofactor">
    <cofactor evidence="1 6">
        <name>FAD</name>
        <dbReference type="ChEBI" id="CHEBI:57692"/>
    </cofactor>
</comment>
<feature type="binding site" evidence="6">
    <location>
        <position position="167"/>
    </location>
    <ligand>
        <name>FAD</name>
        <dbReference type="ChEBI" id="CHEBI:57692"/>
    </ligand>
</feature>
<reference evidence="9" key="1">
    <citation type="submission" date="2023-10" db="EMBL/GenBank/DDBJ databases">
        <title>Genome assemblies of two species of porcelain crab, Petrolisthes cinctipes and Petrolisthes manimaculis (Anomura: Porcellanidae).</title>
        <authorList>
            <person name="Angst P."/>
        </authorList>
    </citation>
    <scope>NUCLEOTIDE SEQUENCE</scope>
    <source>
        <strain evidence="9">PB745_01</strain>
        <tissue evidence="9">Gill</tissue>
    </source>
</reference>
<evidence type="ECO:0000313" key="9">
    <source>
        <dbReference type="EMBL" id="KAK3887196.1"/>
    </source>
</evidence>
<feature type="domain" description="FAD dependent oxidoreductase" evidence="8">
    <location>
        <begin position="5"/>
        <end position="325"/>
    </location>
</feature>
<keyword evidence="3" id="KW-0285">Flavoprotein</keyword>
<dbReference type="PANTHER" id="PTHR11530">
    <property type="entry name" value="D-AMINO ACID OXIDASE"/>
    <property type="match status" value="1"/>
</dbReference>
<evidence type="ECO:0000256" key="7">
    <source>
        <dbReference type="SAM" id="SignalP"/>
    </source>
</evidence>
<evidence type="ECO:0000259" key="8">
    <source>
        <dbReference type="Pfam" id="PF01266"/>
    </source>
</evidence>
<feature type="binding site" evidence="6">
    <location>
        <position position="225"/>
    </location>
    <ligand>
        <name>D-dopa</name>
        <dbReference type="ChEBI" id="CHEBI:149689"/>
    </ligand>
</feature>
<dbReference type="Gene3D" id="3.40.50.720">
    <property type="entry name" value="NAD(P)-binding Rossmann-like Domain"/>
    <property type="match status" value="1"/>
</dbReference>
<feature type="binding site" evidence="6">
    <location>
        <position position="311"/>
    </location>
    <ligand>
        <name>D-dopa</name>
        <dbReference type="ChEBI" id="CHEBI:149689"/>
    </ligand>
</feature>
<dbReference type="PANTHER" id="PTHR11530:SF17">
    <property type="entry name" value="RE49860P"/>
    <property type="match status" value="1"/>
</dbReference>
<feature type="binding site" evidence="6">
    <location>
        <begin position="43"/>
        <end position="44"/>
    </location>
    <ligand>
        <name>FAD</name>
        <dbReference type="ChEBI" id="CHEBI:57692"/>
    </ligand>
</feature>
<proteinExistence type="inferred from homology"/>
<dbReference type="AlphaFoldDB" id="A0AAE1KVJ9"/>
<evidence type="ECO:0000256" key="3">
    <source>
        <dbReference type="ARBA" id="ARBA00022630"/>
    </source>
</evidence>
<dbReference type="SUPFAM" id="SSF54373">
    <property type="entry name" value="FAD-linked reductases, C-terminal domain"/>
    <property type="match status" value="1"/>
</dbReference>
<dbReference type="InterPro" id="IPR006076">
    <property type="entry name" value="FAD-dep_OxRdtase"/>
</dbReference>
<feature type="binding site" evidence="6">
    <location>
        <position position="280"/>
    </location>
    <ligand>
        <name>D-dopa</name>
        <dbReference type="ChEBI" id="CHEBI:149689"/>
    </ligand>
</feature>
<name>A0AAE1KVJ9_PETCI</name>
<evidence type="ECO:0000256" key="6">
    <source>
        <dbReference type="PIRSR" id="PIRSR000189-1"/>
    </source>
</evidence>
<organism evidence="9 10">
    <name type="scientific">Petrolisthes cinctipes</name>
    <name type="common">Flat porcelain crab</name>
    <dbReference type="NCBI Taxonomy" id="88211"/>
    <lineage>
        <taxon>Eukaryota</taxon>
        <taxon>Metazoa</taxon>
        <taxon>Ecdysozoa</taxon>
        <taxon>Arthropoda</taxon>
        <taxon>Crustacea</taxon>
        <taxon>Multicrustacea</taxon>
        <taxon>Malacostraca</taxon>
        <taxon>Eumalacostraca</taxon>
        <taxon>Eucarida</taxon>
        <taxon>Decapoda</taxon>
        <taxon>Pleocyemata</taxon>
        <taxon>Anomura</taxon>
        <taxon>Galatheoidea</taxon>
        <taxon>Porcellanidae</taxon>
        <taxon>Petrolisthes</taxon>
    </lineage>
</organism>
<dbReference type="GO" id="GO:0003884">
    <property type="term" value="F:D-amino-acid oxidase activity"/>
    <property type="evidence" value="ECO:0007669"/>
    <property type="project" value="InterPro"/>
</dbReference>
<dbReference type="SUPFAM" id="SSF51971">
    <property type="entry name" value="Nucleotide-binding domain"/>
    <property type="match status" value="1"/>
</dbReference>
<sequence>MASSVCVVGAGVIGLTTATLLQDALPAGSSVTLVADKFTTDTTSDGAAGIYRPGKYFQGPSEQMTKQWLEVSYKHYKKILNSEDATEAGVRAVSGYLFSNKNPEICQSPLMKDIIDEYRECTQNELDLHGQKYGIFCNTLVVECRRMQPFLMDRFKRNCGVVRKQHVNSLEELADEGCFDLVCNCSGLGANVLANDRNVTPIRGQVFKVRAPWIKNFYYYENETYIIPGMDLITLGGTRQFDNDNLEVSTWDASGIWQSCVQVMPSLKDAEVVRQWVGLRPYRPSVRVEKELMDFGGGKTLKVVHNYGHGGYGVMSAPGSSMYAVSLICDFLQHHQYHRAKL</sequence>
<dbReference type="EMBL" id="JAWQEG010000645">
    <property type="protein sequence ID" value="KAK3887196.1"/>
    <property type="molecule type" value="Genomic_DNA"/>
</dbReference>
<evidence type="ECO:0000256" key="2">
    <source>
        <dbReference type="ARBA" id="ARBA00006730"/>
    </source>
</evidence>
<keyword evidence="5" id="KW-0560">Oxidoreductase</keyword>
<keyword evidence="10" id="KW-1185">Reference proteome</keyword>
<accession>A0AAE1KVJ9</accession>
<evidence type="ECO:0000256" key="1">
    <source>
        <dbReference type="ARBA" id="ARBA00001974"/>
    </source>
</evidence>
<dbReference type="InterPro" id="IPR023209">
    <property type="entry name" value="DAO"/>
</dbReference>
<evidence type="ECO:0000256" key="5">
    <source>
        <dbReference type="ARBA" id="ARBA00023002"/>
    </source>
</evidence>
<dbReference type="GO" id="GO:0019478">
    <property type="term" value="P:D-amino acid catabolic process"/>
    <property type="evidence" value="ECO:0007669"/>
    <property type="project" value="TreeGrafter"/>
</dbReference>
<feature type="signal peptide" evidence="7">
    <location>
        <begin position="1"/>
        <end position="18"/>
    </location>
</feature>
<feature type="chain" id="PRO_5042073574" description="FAD dependent oxidoreductase domain-containing protein" evidence="7">
    <location>
        <begin position="19"/>
        <end position="342"/>
    </location>
</feature>
<keyword evidence="4 6" id="KW-0274">FAD</keyword>
<dbReference type="Gene3D" id="3.30.9.10">
    <property type="entry name" value="D-Amino Acid Oxidase, subunit A, domain 2"/>
    <property type="match status" value="1"/>
</dbReference>
<protein>
    <recommendedName>
        <fullName evidence="8">FAD dependent oxidoreductase domain-containing protein</fullName>
    </recommendedName>
</protein>
<dbReference type="Proteomes" id="UP001286313">
    <property type="component" value="Unassembled WGS sequence"/>
</dbReference>
<comment type="similarity">
    <text evidence="2">Belongs to the DAMOX/DASOX family.</text>
</comment>